<dbReference type="EMBL" id="UINC01042204">
    <property type="protein sequence ID" value="SVB44517.1"/>
    <property type="molecule type" value="Genomic_DNA"/>
</dbReference>
<evidence type="ECO:0008006" key="2">
    <source>
        <dbReference type="Google" id="ProtNLM"/>
    </source>
</evidence>
<dbReference type="Gene3D" id="3.10.560.10">
    <property type="entry name" value="Outer membrane lipoprotein wza domain like"/>
    <property type="match status" value="1"/>
</dbReference>
<proteinExistence type="predicted"/>
<gene>
    <name evidence="1" type="ORF">METZ01_LOCUS197371</name>
</gene>
<sequence>MKKYLYLFFITPIILCTGFSQSGSDNINFQPNTGARYVSSDDGVLRMYVNIWGHVPNPGRILVDDGIDLATLLSLTGGPNKGANMKNVRVYHEYPDKNGNIVNIIDFTEFLKTGDRSNFITIQPNDTFIIQQTVLSYIIEEIGTVNTLMNFINIYLNLSNLL</sequence>
<accession>A0A382E3T5</accession>
<organism evidence="1">
    <name type="scientific">marine metagenome</name>
    <dbReference type="NCBI Taxonomy" id="408172"/>
    <lineage>
        <taxon>unclassified sequences</taxon>
        <taxon>metagenomes</taxon>
        <taxon>ecological metagenomes</taxon>
    </lineage>
</organism>
<evidence type="ECO:0000313" key="1">
    <source>
        <dbReference type="EMBL" id="SVB44517.1"/>
    </source>
</evidence>
<reference evidence="1" key="1">
    <citation type="submission" date="2018-05" db="EMBL/GenBank/DDBJ databases">
        <authorList>
            <person name="Lanie J.A."/>
            <person name="Ng W.-L."/>
            <person name="Kazmierczak K.M."/>
            <person name="Andrzejewski T.M."/>
            <person name="Davidsen T.M."/>
            <person name="Wayne K.J."/>
            <person name="Tettelin H."/>
            <person name="Glass J.I."/>
            <person name="Rusch D."/>
            <person name="Podicherti R."/>
            <person name="Tsui H.-C.T."/>
            <person name="Winkler M.E."/>
        </authorList>
    </citation>
    <scope>NUCLEOTIDE SEQUENCE</scope>
</reference>
<protein>
    <recommendedName>
        <fullName evidence="2">Soluble ligand binding domain-containing protein</fullName>
    </recommendedName>
</protein>
<name>A0A382E3T5_9ZZZZ</name>
<dbReference type="AlphaFoldDB" id="A0A382E3T5"/>